<keyword evidence="2" id="KW-1185">Reference proteome</keyword>
<organism evidence="1 2">
    <name type="scientific">Cirrhinus molitorella</name>
    <name type="common">mud carp</name>
    <dbReference type="NCBI Taxonomy" id="172907"/>
    <lineage>
        <taxon>Eukaryota</taxon>
        <taxon>Metazoa</taxon>
        <taxon>Chordata</taxon>
        <taxon>Craniata</taxon>
        <taxon>Vertebrata</taxon>
        <taxon>Euteleostomi</taxon>
        <taxon>Actinopterygii</taxon>
        <taxon>Neopterygii</taxon>
        <taxon>Teleostei</taxon>
        <taxon>Ostariophysi</taxon>
        <taxon>Cypriniformes</taxon>
        <taxon>Cyprinidae</taxon>
        <taxon>Labeoninae</taxon>
        <taxon>Labeonini</taxon>
        <taxon>Cirrhinus</taxon>
    </lineage>
</organism>
<reference evidence="1 2" key="1">
    <citation type="submission" date="2023-09" db="EMBL/GenBank/DDBJ databases">
        <authorList>
            <person name="Wang M."/>
        </authorList>
    </citation>
    <scope>NUCLEOTIDE SEQUENCE [LARGE SCALE GENOMIC DNA]</scope>
    <source>
        <strain evidence="1">GT-2023</strain>
        <tissue evidence="1">Liver</tissue>
    </source>
</reference>
<evidence type="ECO:0000313" key="2">
    <source>
        <dbReference type="Proteomes" id="UP001558613"/>
    </source>
</evidence>
<protein>
    <submittedName>
        <fullName evidence="1">Uncharacterized protein</fullName>
    </submittedName>
</protein>
<name>A0ABR3M557_9TELE</name>
<proteinExistence type="predicted"/>
<dbReference type="EMBL" id="JAYMGO010000015">
    <property type="protein sequence ID" value="KAL1260271.1"/>
    <property type="molecule type" value="Genomic_DNA"/>
</dbReference>
<comment type="caution">
    <text evidence="1">The sequence shown here is derived from an EMBL/GenBank/DDBJ whole genome shotgun (WGS) entry which is preliminary data.</text>
</comment>
<sequence length="53" mass="6151">THRALETPSKLCADSNGFPNWAFAYGLGWCQKVGVITSNKEQWLHPVHRRQWQ</sequence>
<evidence type="ECO:0000313" key="1">
    <source>
        <dbReference type="EMBL" id="KAL1260271.1"/>
    </source>
</evidence>
<dbReference type="Proteomes" id="UP001558613">
    <property type="component" value="Unassembled WGS sequence"/>
</dbReference>
<accession>A0ABR3M557</accession>
<gene>
    <name evidence="1" type="ORF">QQF64_008098</name>
</gene>
<feature type="non-terminal residue" evidence="1">
    <location>
        <position position="53"/>
    </location>
</feature>
<feature type="non-terminal residue" evidence="1">
    <location>
        <position position="1"/>
    </location>
</feature>